<evidence type="ECO:0000256" key="5">
    <source>
        <dbReference type="ARBA" id="ARBA00022989"/>
    </source>
</evidence>
<feature type="transmembrane region" description="Helical" evidence="7">
    <location>
        <begin position="249"/>
        <end position="268"/>
    </location>
</feature>
<feature type="region of interest" description="Disordered" evidence="8">
    <location>
        <begin position="1"/>
        <end position="24"/>
    </location>
</feature>
<keyword evidence="3" id="KW-1003">Cell membrane</keyword>
<evidence type="ECO:0000313" key="11">
    <source>
        <dbReference type="Proteomes" id="UP000316096"/>
    </source>
</evidence>
<dbReference type="GO" id="GO:0055085">
    <property type="term" value="P:transmembrane transport"/>
    <property type="evidence" value="ECO:0007669"/>
    <property type="project" value="InterPro"/>
</dbReference>
<dbReference type="InterPro" id="IPR035906">
    <property type="entry name" value="MetI-like_sf"/>
</dbReference>
<dbReference type="AlphaFoldDB" id="A0A543C161"/>
<gene>
    <name evidence="10" type="ORF">FB559_8128</name>
</gene>
<evidence type="ECO:0000256" key="2">
    <source>
        <dbReference type="ARBA" id="ARBA00022448"/>
    </source>
</evidence>
<dbReference type="OrthoDB" id="9796361at2"/>
<reference evidence="10 11" key="1">
    <citation type="submission" date="2019-06" db="EMBL/GenBank/DDBJ databases">
        <title>Sequencing the genomes of 1000 actinobacteria strains.</title>
        <authorList>
            <person name="Klenk H.-P."/>
        </authorList>
    </citation>
    <scope>NUCLEOTIDE SEQUENCE [LARGE SCALE GENOMIC DNA]</scope>
    <source>
        <strain evidence="10 11">DSM 102200</strain>
    </source>
</reference>
<sequence length="282" mass="30763">MSTAMQPETAARPDEPRNPPVAESRSLSTWLERHRSGLLGFAGIVVVLVIWQVSTGTGLADPSFSSNPLRIAKAEADLFRTGEIYPYLKASGLEMLWGLLIIIIAGIPIGLIRGRSRVLHDLTEPWVNILYSTPYVIVIPILIFWSGIGNTSRIVVIVWAGILPLVINVTTGVRNLDRDYIRVATVFCTPRLTFLRSVALPATLPYILAGVRLAIGRALVGAIVAELFLGNNGLGYYVQNSTTNSNIDGAMAGVVIIAVVALLLNWGVRLIERRFTHWAEAQ</sequence>
<evidence type="ECO:0000259" key="9">
    <source>
        <dbReference type="PROSITE" id="PS50928"/>
    </source>
</evidence>
<dbReference type="GO" id="GO:0005886">
    <property type="term" value="C:plasma membrane"/>
    <property type="evidence" value="ECO:0007669"/>
    <property type="project" value="UniProtKB-SubCell"/>
</dbReference>
<dbReference type="PANTHER" id="PTHR30151">
    <property type="entry name" value="ALKANE SULFONATE ABC TRANSPORTER-RELATED, MEMBRANE SUBUNIT"/>
    <property type="match status" value="1"/>
</dbReference>
<keyword evidence="2 7" id="KW-0813">Transport</keyword>
<accession>A0A543C161</accession>
<feature type="transmembrane region" description="Helical" evidence="7">
    <location>
        <begin position="154"/>
        <end position="173"/>
    </location>
</feature>
<feature type="transmembrane region" description="Helical" evidence="7">
    <location>
        <begin position="95"/>
        <end position="114"/>
    </location>
</feature>
<evidence type="ECO:0000256" key="3">
    <source>
        <dbReference type="ARBA" id="ARBA00022475"/>
    </source>
</evidence>
<dbReference type="CDD" id="cd06261">
    <property type="entry name" value="TM_PBP2"/>
    <property type="match status" value="1"/>
</dbReference>
<proteinExistence type="inferred from homology"/>
<feature type="domain" description="ABC transmembrane type-1" evidence="9">
    <location>
        <begin position="88"/>
        <end position="268"/>
    </location>
</feature>
<dbReference type="EMBL" id="VFOZ01000002">
    <property type="protein sequence ID" value="TQL90815.1"/>
    <property type="molecule type" value="Genomic_DNA"/>
</dbReference>
<keyword evidence="5 7" id="KW-1133">Transmembrane helix</keyword>
<keyword evidence="4 7" id="KW-0812">Transmembrane</keyword>
<comment type="caution">
    <text evidence="10">The sequence shown here is derived from an EMBL/GenBank/DDBJ whole genome shotgun (WGS) entry which is preliminary data.</text>
</comment>
<evidence type="ECO:0000256" key="8">
    <source>
        <dbReference type="SAM" id="MobiDB-lite"/>
    </source>
</evidence>
<keyword evidence="11" id="KW-1185">Reference proteome</keyword>
<feature type="transmembrane region" description="Helical" evidence="7">
    <location>
        <begin position="126"/>
        <end position="148"/>
    </location>
</feature>
<dbReference type="Gene3D" id="1.10.3720.10">
    <property type="entry name" value="MetI-like"/>
    <property type="match status" value="1"/>
</dbReference>
<dbReference type="InterPro" id="IPR000515">
    <property type="entry name" value="MetI-like"/>
</dbReference>
<evidence type="ECO:0000256" key="6">
    <source>
        <dbReference type="ARBA" id="ARBA00023136"/>
    </source>
</evidence>
<keyword evidence="6 7" id="KW-0472">Membrane</keyword>
<comment type="similarity">
    <text evidence="7">Belongs to the binding-protein-dependent transport system permease family.</text>
</comment>
<evidence type="ECO:0000256" key="4">
    <source>
        <dbReference type="ARBA" id="ARBA00022692"/>
    </source>
</evidence>
<name>A0A543C161_9ACTN</name>
<evidence type="ECO:0000313" key="10">
    <source>
        <dbReference type="EMBL" id="TQL90815.1"/>
    </source>
</evidence>
<comment type="subcellular location">
    <subcellularLocation>
        <location evidence="1 7">Cell membrane</location>
        <topology evidence="1 7">Multi-pass membrane protein</topology>
    </subcellularLocation>
</comment>
<dbReference type="PROSITE" id="PS50928">
    <property type="entry name" value="ABC_TM1"/>
    <property type="match status" value="1"/>
</dbReference>
<protein>
    <submittedName>
        <fullName evidence="10">NitT/TauT family transport system permease protein</fullName>
    </submittedName>
</protein>
<dbReference type="Pfam" id="PF00528">
    <property type="entry name" value="BPD_transp_1"/>
    <property type="match status" value="1"/>
</dbReference>
<dbReference type="SUPFAM" id="SSF161098">
    <property type="entry name" value="MetI-like"/>
    <property type="match status" value="1"/>
</dbReference>
<dbReference type="Proteomes" id="UP000316096">
    <property type="component" value="Unassembled WGS sequence"/>
</dbReference>
<dbReference type="PANTHER" id="PTHR30151:SF0">
    <property type="entry name" value="ABC TRANSPORTER PERMEASE PROTEIN MJ0413-RELATED"/>
    <property type="match status" value="1"/>
</dbReference>
<feature type="transmembrane region" description="Helical" evidence="7">
    <location>
        <begin position="36"/>
        <end position="54"/>
    </location>
</feature>
<evidence type="ECO:0000256" key="1">
    <source>
        <dbReference type="ARBA" id="ARBA00004651"/>
    </source>
</evidence>
<organism evidence="10 11">
    <name type="scientific">Actinoallomurus bryophytorum</name>
    <dbReference type="NCBI Taxonomy" id="1490222"/>
    <lineage>
        <taxon>Bacteria</taxon>
        <taxon>Bacillati</taxon>
        <taxon>Actinomycetota</taxon>
        <taxon>Actinomycetes</taxon>
        <taxon>Streptosporangiales</taxon>
        <taxon>Thermomonosporaceae</taxon>
        <taxon>Actinoallomurus</taxon>
    </lineage>
</organism>
<evidence type="ECO:0000256" key="7">
    <source>
        <dbReference type="RuleBase" id="RU363032"/>
    </source>
</evidence>